<keyword evidence="8" id="KW-1185">Reference proteome</keyword>
<dbReference type="GO" id="GO:0005886">
    <property type="term" value="C:plasma membrane"/>
    <property type="evidence" value="ECO:0007669"/>
    <property type="project" value="UniProtKB-SubCell"/>
</dbReference>
<gene>
    <name evidence="7" type="ORF">C8D99_1271</name>
</gene>
<dbReference type="InterPro" id="IPR036259">
    <property type="entry name" value="MFS_trans_sf"/>
</dbReference>
<keyword evidence="3 6" id="KW-0812">Transmembrane</keyword>
<name>A0A4R8M387_9BACT</name>
<evidence type="ECO:0000256" key="3">
    <source>
        <dbReference type="ARBA" id="ARBA00022692"/>
    </source>
</evidence>
<dbReference type="Gene3D" id="1.20.1250.20">
    <property type="entry name" value="MFS general substrate transporter like domains"/>
    <property type="match status" value="1"/>
</dbReference>
<evidence type="ECO:0000256" key="6">
    <source>
        <dbReference type="SAM" id="Phobius"/>
    </source>
</evidence>
<dbReference type="CDD" id="cd06173">
    <property type="entry name" value="MFS_MefA_like"/>
    <property type="match status" value="1"/>
</dbReference>
<feature type="transmembrane region" description="Helical" evidence="6">
    <location>
        <begin position="315"/>
        <end position="337"/>
    </location>
</feature>
<dbReference type="PANTHER" id="PTHR23513">
    <property type="entry name" value="INTEGRAL MEMBRANE EFFLUX PROTEIN-RELATED"/>
    <property type="match status" value="1"/>
</dbReference>
<proteinExistence type="predicted"/>
<dbReference type="RefSeq" id="WP_208321196.1">
    <property type="nucleotide sequence ID" value="NZ_SORI01000027.1"/>
</dbReference>
<evidence type="ECO:0000313" key="7">
    <source>
        <dbReference type="EMBL" id="TDY54523.1"/>
    </source>
</evidence>
<dbReference type="GO" id="GO:0022857">
    <property type="term" value="F:transmembrane transporter activity"/>
    <property type="evidence" value="ECO:0007669"/>
    <property type="project" value="InterPro"/>
</dbReference>
<evidence type="ECO:0000256" key="2">
    <source>
        <dbReference type="ARBA" id="ARBA00022475"/>
    </source>
</evidence>
<dbReference type="InterPro" id="IPR011701">
    <property type="entry name" value="MFS"/>
</dbReference>
<feature type="transmembrane region" description="Helical" evidence="6">
    <location>
        <begin position="177"/>
        <end position="196"/>
    </location>
</feature>
<feature type="transmembrane region" description="Helical" evidence="6">
    <location>
        <begin position="266"/>
        <end position="284"/>
    </location>
</feature>
<reference evidence="7 8" key="1">
    <citation type="submission" date="2019-03" db="EMBL/GenBank/DDBJ databases">
        <title>Genomic Encyclopedia of Type Strains, Phase IV (KMG-IV): sequencing the most valuable type-strain genomes for metagenomic binning, comparative biology and taxonomic classification.</title>
        <authorList>
            <person name="Goeker M."/>
        </authorList>
    </citation>
    <scope>NUCLEOTIDE SEQUENCE [LARGE SCALE GENOMIC DNA]</scope>
    <source>
        <strain evidence="7 8">DSM 25964</strain>
    </source>
</reference>
<protein>
    <submittedName>
        <fullName evidence="7">DHA3 family macrolide efflux protein-like MFS transporter</fullName>
    </submittedName>
</protein>
<feature type="transmembrane region" description="Helical" evidence="6">
    <location>
        <begin position="374"/>
        <end position="396"/>
    </location>
</feature>
<feature type="transmembrane region" description="Helical" evidence="6">
    <location>
        <begin position="48"/>
        <end position="69"/>
    </location>
</feature>
<dbReference type="AlphaFoldDB" id="A0A4R8M387"/>
<feature type="transmembrane region" description="Helical" evidence="6">
    <location>
        <begin position="154"/>
        <end position="171"/>
    </location>
</feature>
<sequence length="423" mass="45402">MFAKPPPAEPGLFTRNVLLFLAGQNVSLFGSSVVGFAIIWYITLETSSGVWITLATVCSLLPQVIISLWGGVWADRYNRKLLIMVTDGFIALATLGLAVAFWAGFRSLEMLLAISAVRSLGAGIQTPAVNAIFPQLVPREGLARIQGINQTLNSIFMLLAPAAGGAVLAFMDISWAFLIDVVTAAAAILITAFIRVKKIERASVHDSFFADLREGIVYAFRHPLLIRIIACYACSFFLFVPAGILTPLQIGRSFGGGVWRLTANEIVWTVGSLAGGVFMSLYGNFKDKPKIISLCLAAFGTAFGCLGMAGSFPVFLAIMAVAGFFFPVIATTQTVFIQEITQPAMMGRVFSIIQIVSAGAMPFGILFFGPMADIVSVESILIVSGILLVLVGALYYRSNRNIAIPYSGEPFAENSVTPPKKND</sequence>
<feature type="transmembrane region" description="Helical" evidence="6">
    <location>
        <begin position="349"/>
        <end position="368"/>
    </location>
</feature>
<dbReference type="PANTHER" id="PTHR23513:SF6">
    <property type="entry name" value="MAJOR FACILITATOR SUPERFAMILY ASSOCIATED DOMAIN-CONTAINING PROTEIN"/>
    <property type="match status" value="1"/>
</dbReference>
<dbReference type="Proteomes" id="UP000295066">
    <property type="component" value="Unassembled WGS sequence"/>
</dbReference>
<evidence type="ECO:0000256" key="1">
    <source>
        <dbReference type="ARBA" id="ARBA00004651"/>
    </source>
</evidence>
<dbReference type="SUPFAM" id="SSF103473">
    <property type="entry name" value="MFS general substrate transporter"/>
    <property type="match status" value="1"/>
</dbReference>
<keyword evidence="5 6" id="KW-0472">Membrane</keyword>
<dbReference type="EMBL" id="SORI01000027">
    <property type="protein sequence ID" value="TDY54523.1"/>
    <property type="molecule type" value="Genomic_DNA"/>
</dbReference>
<accession>A0A4R8M387</accession>
<feature type="transmembrane region" description="Helical" evidence="6">
    <location>
        <begin position="17"/>
        <end position="42"/>
    </location>
</feature>
<keyword evidence="2" id="KW-1003">Cell membrane</keyword>
<feature type="transmembrane region" description="Helical" evidence="6">
    <location>
        <begin position="291"/>
        <end position="309"/>
    </location>
</feature>
<organism evidence="7 8">
    <name type="scientific">Aminivibrio pyruvatiphilus</name>
    <dbReference type="NCBI Taxonomy" id="1005740"/>
    <lineage>
        <taxon>Bacteria</taxon>
        <taxon>Thermotogati</taxon>
        <taxon>Synergistota</taxon>
        <taxon>Synergistia</taxon>
        <taxon>Synergistales</taxon>
        <taxon>Aminobacteriaceae</taxon>
        <taxon>Aminivibrio</taxon>
    </lineage>
</organism>
<feature type="transmembrane region" description="Helical" evidence="6">
    <location>
        <begin position="81"/>
        <end position="105"/>
    </location>
</feature>
<evidence type="ECO:0000313" key="8">
    <source>
        <dbReference type="Proteomes" id="UP000295066"/>
    </source>
</evidence>
<evidence type="ECO:0000256" key="4">
    <source>
        <dbReference type="ARBA" id="ARBA00022989"/>
    </source>
</evidence>
<comment type="caution">
    <text evidence="7">The sequence shown here is derived from an EMBL/GenBank/DDBJ whole genome shotgun (WGS) entry which is preliminary data.</text>
</comment>
<evidence type="ECO:0000256" key="5">
    <source>
        <dbReference type="ARBA" id="ARBA00023136"/>
    </source>
</evidence>
<comment type="subcellular location">
    <subcellularLocation>
        <location evidence="1">Cell membrane</location>
        <topology evidence="1">Multi-pass membrane protein</topology>
    </subcellularLocation>
</comment>
<keyword evidence="4 6" id="KW-1133">Transmembrane helix</keyword>
<dbReference type="Pfam" id="PF07690">
    <property type="entry name" value="MFS_1"/>
    <property type="match status" value="1"/>
</dbReference>
<feature type="transmembrane region" description="Helical" evidence="6">
    <location>
        <begin position="224"/>
        <end position="246"/>
    </location>
</feature>